<dbReference type="PROSITE" id="PS50994">
    <property type="entry name" value="INTEGRASE"/>
    <property type="match status" value="1"/>
</dbReference>
<reference evidence="3" key="2">
    <citation type="submission" date="2016-04" db="EMBL/GenBank/DDBJ databases">
        <title>First Complete Genome Sequence of a Subdivision 6 Acidobacterium.</title>
        <authorList>
            <person name="Huang S."/>
            <person name="Vieira S."/>
            <person name="Bunk B."/>
            <person name="Riedel T."/>
            <person name="Sproeer C."/>
            <person name="Overmann J."/>
        </authorList>
    </citation>
    <scope>NUCLEOTIDE SEQUENCE [LARGE SCALE GENOMIC DNA]</scope>
    <source>
        <strain evidence="3">DSM 100886 HEG_-6_39</strain>
    </source>
</reference>
<name>A0A143PL41_LUTPR</name>
<keyword evidence="3" id="KW-1185">Reference proteome</keyword>
<dbReference type="InterPro" id="IPR036397">
    <property type="entry name" value="RNaseH_sf"/>
</dbReference>
<dbReference type="Pfam" id="PF00665">
    <property type="entry name" value="rve"/>
    <property type="match status" value="1"/>
</dbReference>
<sequence length="223" mass="25299">MTSSAYRHVPTRTLAVLAQRLCTVGASPSTWYRLVRKHGWRRPRLRVHPSKPKVGVRTARPDEMWHIDTTVIRLLDGTRAYVHAVIDNFSRRILAWHVADAFAPGNSVAVLLAATEGAAVSHGVPVVLAGVENVNAQIDALLETGVLRRLLAMTELKFSNSMIEAWWRSLKHQWLFLHALDSVATVRRLVAFYVDEHNHVLPHAAFQGQTPDEMYFRRNWHHA</sequence>
<dbReference type="STRING" id="1855912.LuPra_01715"/>
<dbReference type="Proteomes" id="UP000076079">
    <property type="component" value="Chromosome"/>
</dbReference>
<evidence type="ECO:0000259" key="1">
    <source>
        <dbReference type="PROSITE" id="PS50994"/>
    </source>
</evidence>
<gene>
    <name evidence="2" type="ORF">LuPra_01715</name>
</gene>
<dbReference type="KEGG" id="abac:LuPra_01715"/>
<organism evidence="2 3">
    <name type="scientific">Luteitalea pratensis</name>
    <dbReference type="NCBI Taxonomy" id="1855912"/>
    <lineage>
        <taxon>Bacteria</taxon>
        <taxon>Pseudomonadati</taxon>
        <taxon>Acidobacteriota</taxon>
        <taxon>Vicinamibacteria</taxon>
        <taxon>Vicinamibacterales</taxon>
        <taxon>Vicinamibacteraceae</taxon>
        <taxon>Luteitalea</taxon>
    </lineage>
</organism>
<reference evidence="2 3" key="1">
    <citation type="journal article" date="2016" name="Genome Announc.">
        <title>First Complete Genome Sequence of a Subdivision 6 Acidobacterium Strain.</title>
        <authorList>
            <person name="Huang S."/>
            <person name="Vieira S."/>
            <person name="Bunk B."/>
            <person name="Riedel T."/>
            <person name="Sproer C."/>
            <person name="Overmann J."/>
        </authorList>
    </citation>
    <scope>NUCLEOTIDE SEQUENCE [LARGE SCALE GENOMIC DNA]</scope>
    <source>
        <strain evidence="3">DSM 100886 HEG_-6_39</strain>
    </source>
</reference>
<dbReference type="InterPro" id="IPR001584">
    <property type="entry name" value="Integrase_cat-core"/>
</dbReference>
<protein>
    <submittedName>
        <fullName evidence="2">Putative transposase OrfB</fullName>
    </submittedName>
</protein>
<evidence type="ECO:0000313" key="3">
    <source>
        <dbReference type="Proteomes" id="UP000076079"/>
    </source>
</evidence>
<dbReference type="InterPro" id="IPR012337">
    <property type="entry name" value="RNaseH-like_sf"/>
</dbReference>
<dbReference type="AlphaFoldDB" id="A0A143PL41"/>
<dbReference type="GO" id="GO:0015074">
    <property type="term" value="P:DNA integration"/>
    <property type="evidence" value="ECO:0007669"/>
    <property type="project" value="InterPro"/>
</dbReference>
<proteinExistence type="predicted"/>
<dbReference type="Gene3D" id="3.30.420.10">
    <property type="entry name" value="Ribonuclease H-like superfamily/Ribonuclease H"/>
    <property type="match status" value="1"/>
</dbReference>
<dbReference type="GO" id="GO:0003676">
    <property type="term" value="F:nucleic acid binding"/>
    <property type="evidence" value="ECO:0007669"/>
    <property type="project" value="InterPro"/>
</dbReference>
<evidence type="ECO:0000313" key="2">
    <source>
        <dbReference type="EMBL" id="AMY08514.1"/>
    </source>
</evidence>
<accession>A0A143PL41</accession>
<dbReference type="Pfam" id="PF13683">
    <property type="entry name" value="rve_3"/>
    <property type="match status" value="1"/>
</dbReference>
<dbReference type="EMBL" id="CP015136">
    <property type="protein sequence ID" value="AMY08514.1"/>
    <property type="molecule type" value="Genomic_DNA"/>
</dbReference>
<feature type="domain" description="Integrase catalytic" evidence="1">
    <location>
        <begin position="57"/>
        <end position="219"/>
    </location>
</feature>
<dbReference type="SUPFAM" id="SSF53098">
    <property type="entry name" value="Ribonuclease H-like"/>
    <property type="match status" value="1"/>
</dbReference>